<dbReference type="Proteomes" id="UP000772181">
    <property type="component" value="Unassembled WGS sequence"/>
</dbReference>
<evidence type="ECO:0000256" key="6">
    <source>
        <dbReference type="ARBA" id="ARBA00023136"/>
    </source>
</evidence>
<evidence type="ECO:0000313" key="11">
    <source>
        <dbReference type="Proteomes" id="UP000772181"/>
    </source>
</evidence>
<comment type="subcellular location">
    <subcellularLocation>
        <location evidence="1">Cell membrane</location>
        <topology evidence="1">Single-pass membrane protein</topology>
    </subcellularLocation>
</comment>
<feature type="transmembrane region" description="Helical" evidence="8">
    <location>
        <begin position="21"/>
        <end position="42"/>
    </location>
</feature>
<evidence type="ECO:0000256" key="1">
    <source>
        <dbReference type="ARBA" id="ARBA00004162"/>
    </source>
</evidence>
<dbReference type="EMBL" id="JACQWF010000235">
    <property type="protein sequence ID" value="MBI4595752.1"/>
    <property type="molecule type" value="Genomic_DNA"/>
</dbReference>
<dbReference type="Pfam" id="PF13677">
    <property type="entry name" value="MotB_plug"/>
    <property type="match status" value="1"/>
</dbReference>
<evidence type="ECO:0000256" key="4">
    <source>
        <dbReference type="ARBA" id="ARBA00022692"/>
    </source>
</evidence>
<evidence type="ECO:0000256" key="2">
    <source>
        <dbReference type="ARBA" id="ARBA00008914"/>
    </source>
</evidence>
<dbReference type="AlphaFoldDB" id="A0A933GLF4"/>
<dbReference type="InterPro" id="IPR036737">
    <property type="entry name" value="OmpA-like_sf"/>
</dbReference>
<keyword evidence="5 8" id="KW-1133">Transmembrane helix</keyword>
<dbReference type="Gene3D" id="3.30.1330.60">
    <property type="entry name" value="OmpA-like domain"/>
    <property type="match status" value="1"/>
</dbReference>
<sequence>MNVKKEKKRKPEEEPENHERWLISYADFLTLLFAFFVAMYSVSQVDQKKLGKFSQSIRTAFNVFPLSVPGQVTAIFGETKPILIPPINPLQLSQSTLRKLEKEKFKKMQSDLTKGFNNKEKGVTVSVGSKGLEIRLGESLLFNSGEATIQAHAYPVLDALARSLVGLENNIRVEGHTDNVPISTSQFPSNWELSAARASSVVKYFISHHNVSPLRFSASGYGEHRPLASNDTAEGRAANRRVEIVAPYTELPQQEIPDLSSSTTQ</sequence>
<proteinExistence type="inferred from homology"/>
<evidence type="ECO:0000256" key="5">
    <source>
        <dbReference type="ARBA" id="ARBA00022989"/>
    </source>
</evidence>
<gene>
    <name evidence="10" type="ORF">HY730_05160</name>
</gene>
<feature type="domain" description="OmpA-like" evidence="9">
    <location>
        <begin position="130"/>
        <end position="250"/>
    </location>
</feature>
<comment type="caution">
    <text evidence="10">The sequence shown here is derived from an EMBL/GenBank/DDBJ whole genome shotgun (WGS) entry which is preliminary data.</text>
</comment>
<dbReference type="PANTHER" id="PTHR30329">
    <property type="entry name" value="STATOR ELEMENT OF FLAGELLAR MOTOR COMPLEX"/>
    <property type="match status" value="1"/>
</dbReference>
<dbReference type="Pfam" id="PF00691">
    <property type="entry name" value="OmpA"/>
    <property type="match status" value="1"/>
</dbReference>
<dbReference type="PANTHER" id="PTHR30329:SF21">
    <property type="entry name" value="LIPOPROTEIN YIAD-RELATED"/>
    <property type="match status" value="1"/>
</dbReference>
<accession>A0A933GLF4</accession>
<evidence type="ECO:0000256" key="8">
    <source>
        <dbReference type="SAM" id="Phobius"/>
    </source>
</evidence>
<dbReference type="InterPro" id="IPR006665">
    <property type="entry name" value="OmpA-like"/>
</dbReference>
<dbReference type="GO" id="GO:0005886">
    <property type="term" value="C:plasma membrane"/>
    <property type="evidence" value="ECO:0007669"/>
    <property type="project" value="UniProtKB-SubCell"/>
</dbReference>
<dbReference type="SUPFAM" id="SSF103088">
    <property type="entry name" value="OmpA-like"/>
    <property type="match status" value="1"/>
</dbReference>
<evidence type="ECO:0000313" key="10">
    <source>
        <dbReference type="EMBL" id="MBI4595752.1"/>
    </source>
</evidence>
<dbReference type="InterPro" id="IPR050330">
    <property type="entry name" value="Bact_OuterMem_StrucFunc"/>
</dbReference>
<evidence type="ECO:0000256" key="3">
    <source>
        <dbReference type="ARBA" id="ARBA00022475"/>
    </source>
</evidence>
<keyword evidence="4 8" id="KW-0812">Transmembrane</keyword>
<organism evidence="10 11">
    <name type="scientific">Tectimicrobiota bacterium</name>
    <dbReference type="NCBI Taxonomy" id="2528274"/>
    <lineage>
        <taxon>Bacteria</taxon>
        <taxon>Pseudomonadati</taxon>
        <taxon>Nitrospinota/Tectimicrobiota group</taxon>
        <taxon>Candidatus Tectimicrobiota</taxon>
    </lineage>
</organism>
<reference evidence="10" key="1">
    <citation type="submission" date="2020-07" db="EMBL/GenBank/DDBJ databases">
        <title>Huge and variable diversity of episymbiotic CPR bacteria and DPANN archaea in groundwater ecosystems.</title>
        <authorList>
            <person name="He C.Y."/>
            <person name="Keren R."/>
            <person name="Whittaker M."/>
            <person name="Farag I.F."/>
            <person name="Doudna J."/>
            <person name="Cate J.H.D."/>
            <person name="Banfield J.F."/>
        </authorList>
    </citation>
    <scope>NUCLEOTIDE SEQUENCE</scope>
    <source>
        <strain evidence="10">NC_groundwater_1482_Ag_S-0.65um_47_24</strain>
    </source>
</reference>
<evidence type="ECO:0000259" key="9">
    <source>
        <dbReference type="PROSITE" id="PS51123"/>
    </source>
</evidence>
<dbReference type="InterPro" id="IPR025713">
    <property type="entry name" value="MotB-like_N_dom"/>
</dbReference>
<keyword evidence="3" id="KW-1003">Cell membrane</keyword>
<name>A0A933GLF4_UNCTE</name>
<comment type="similarity">
    <text evidence="2">Belongs to the MotB family.</text>
</comment>
<dbReference type="PROSITE" id="PS51123">
    <property type="entry name" value="OMPA_2"/>
    <property type="match status" value="1"/>
</dbReference>
<dbReference type="CDD" id="cd07185">
    <property type="entry name" value="OmpA_C-like"/>
    <property type="match status" value="1"/>
</dbReference>
<protein>
    <submittedName>
        <fullName evidence="10">OmpA family protein</fullName>
    </submittedName>
</protein>
<evidence type="ECO:0000256" key="7">
    <source>
        <dbReference type="PROSITE-ProRule" id="PRU00473"/>
    </source>
</evidence>
<keyword evidence="6 7" id="KW-0472">Membrane</keyword>